<sequence>MRHERGGAVAVPGSALTMTAWGTKSTMDRKSTYRLSPAGPGAGAEPESRVGGYRPSLRTGKEAGSRAVGRGAVGSC</sequence>
<comment type="caution">
    <text evidence="2">The sequence shown here is derived from an EMBL/GenBank/DDBJ whole genome shotgun (WGS) entry which is preliminary data.</text>
</comment>
<evidence type="ECO:0000313" key="2">
    <source>
        <dbReference type="EMBL" id="GII80628.1"/>
    </source>
</evidence>
<protein>
    <submittedName>
        <fullName evidence="2">Uncharacterized protein</fullName>
    </submittedName>
</protein>
<accession>A0A919R7E6</accession>
<dbReference type="EMBL" id="BOOU01000076">
    <property type="protein sequence ID" value="GII80628.1"/>
    <property type="molecule type" value="Genomic_DNA"/>
</dbReference>
<dbReference type="AlphaFoldDB" id="A0A919R7E6"/>
<name>A0A919R7E6_9ACTN</name>
<feature type="compositionally biased region" description="Low complexity" evidence="1">
    <location>
        <begin position="65"/>
        <end position="76"/>
    </location>
</feature>
<proteinExistence type="predicted"/>
<reference evidence="2" key="1">
    <citation type="submission" date="2021-01" db="EMBL/GenBank/DDBJ databases">
        <title>Whole genome shotgun sequence of Sphaerisporangium rufum NBRC 109079.</title>
        <authorList>
            <person name="Komaki H."/>
            <person name="Tamura T."/>
        </authorList>
    </citation>
    <scope>NUCLEOTIDE SEQUENCE</scope>
    <source>
        <strain evidence="2">NBRC 109079</strain>
    </source>
</reference>
<keyword evidence="3" id="KW-1185">Reference proteome</keyword>
<feature type="region of interest" description="Disordered" evidence="1">
    <location>
        <begin position="28"/>
        <end position="76"/>
    </location>
</feature>
<evidence type="ECO:0000256" key="1">
    <source>
        <dbReference type="SAM" id="MobiDB-lite"/>
    </source>
</evidence>
<organism evidence="2 3">
    <name type="scientific">Sphaerisporangium rufum</name>
    <dbReference type="NCBI Taxonomy" id="1381558"/>
    <lineage>
        <taxon>Bacteria</taxon>
        <taxon>Bacillati</taxon>
        <taxon>Actinomycetota</taxon>
        <taxon>Actinomycetes</taxon>
        <taxon>Streptosporangiales</taxon>
        <taxon>Streptosporangiaceae</taxon>
        <taxon>Sphaerisporangium</taxon>
    </lineage>
</organism>
<dbReference type="Proteomes" id="UP000655287">
    <property type="component" value="Unassembled WGS sequence"/>
</dbReference>
<evidence type="ECO:0000313" key="3">
    <source>
        <dbReference type="Proteomes" id="UP000655287"/>
    </source>
</evidence>
<gene>
    <name evidence="2" type="ORF">Sru01_56100</name>
</gene>